<evidence type="ECO:0000256" key="11">
    <source>
        <dbReference type="SAM" id="SignalP"/>
    </source>
</evidence>
<evidence type="ECO:0000256" key="7">
    <source>
        <dbReference type="ARBA" id="ARBA00023004"/>
    </source>
</evidence>
<keyword evidence="10" id="KW-0998">Cell outer membrane</keyword>
<evidence type="ECO:0000256" key="4">
    <source>
        <dbReference type="ARBA" id="ARBA00022496"/>
    </source>
</evidence>
<dbReference type="PANTHER" id="PTHR32552:SF68">
    <property type="entry name" value="FERRICHROME OUTER MEMBRANE TRANSPORTER_PHAGE RECEPTOR"/>
    <property type="match status" value="1"/>
</dbReference>
<keyword evidence="2" id="KW-0813">Transport</keyword>
<keyword evidence="6 11" id="KW-0732">Signal</keyword>
<keyword evidence="5" id="KW-0812">Transmembrane</keyword>
<evidence type="ECO:0000256" key="5">
    <source>
        <dbReference type="ARBA" id="ARBA00022692"/>
    </source>
</evidence>
<gene>
    <name evidence="12" type="ORF">GCM10010981_04240</name>
</gene>
<dbReference type="Gene3D" id="2.40.170.20">
    <property type="entry name" value="TonB-dependent receptor, beta-barrel domain"/>
    <property type="match status" value="1"/>
</dbReference>
<dbReference type="RefSeq" id="WP_188792614.1">
    <property type="nucleotide sequence ID" value="NZ_BMJA01000001.1"/>
</dbReference>
<sequence>MRVTSTKSRTFSVVIIAAAIFQATAVNAQHASDNPVSAADDAYGLTLGLESVGIYSPGLVRGFNPQAAGNVRIDGLYFDQQGALSNRVVEGSTIKAGVSEIGYSFPAPTGIVDYDLRHAGGDVPSATIIASVGPYEARGVSVDGSLPLIGNELVVPMGVSTQVSTQTTSYGPYPGYTSNVTSIGATPLWSPNDKITVRAIVDWQKTNDAKTFPLFFTAGDFLPPTISKNYFGQNWAQGRNLTTNLGGIVSAQLSKVWLLKAGVFRSTNDYPVSFADLYTDVQPNGHSEHLVVGYPDQDTSSNSGEVRLSGAFTRGDWRQQLTFMARGRDTNARYGGQDVVDEGQTVIGTLVQLPEPSFTYSARTSDRAELWSVGSAYHVDWRQRAEFELGIQDENYRETVVTPGTPDSVVSAHTPRVYSNAAFVLAPQWTVYAGYTQGLENSGAAPTSAANSGAVLPASKTWQIDTGIRYVVTPKFKIIAGFFELQKPYFNLDTNNVDRELGVQRAKGVELSVAGEVLKYLHVNIGVLDGRVSILGPNLAAEKVGDVAIGQPLLMYVGNVNYALWWWPAASLDVSATHFGTAPASIDNGVYAPEVTRVNLGARYQFTAFGKNSSLRVQIQNVLATNKWTTQYTPGFFQWPSPRTVFAYITTDL</sequence>
<accession>A0ABQ1FK20</accession>
<evidence type="ECO:0000256" key="6">
    <source>
        <dbReference type="ARBA" id="ARBA00022729"/>
    </source>
</evidence>
<evidence type="ECO:0000256" key="3">
    <source>
        <dbReference type="ARBA" id="ARBA00022452"/>
    </source>
</evidence>
<name>A0ABQ1FK20_9GAMM</name>
<keyword evidence="13" id="KW-1185">Reference proteome</keyword>
<protein>
    <submittedName>
        <fullName evidence="12">TonB-dependent receptor</fullName>
    </submittedName>
</protein>
<feature type="chain" id="PRO_5045985781" evidence="11">
    <location>
        <begin position="29"/>
        <end position="653"/>
    </location>
</feature>
<reference evidence="13" key="1">
    <citation type="journal article" date="2019" name="Int. J. Syst. Evol. Microbiol.">
        <title>The Global Catalogue of Microorganisms (GCM) 10K type strain sequencing project: providing services to taxonomists for standard genome sequencing and annotation.</title>
        <authorList>
            <consortium name="The Broad Institute Genomics Platform"/>
            <consortium name="The Broad Institute Genome Sequencing Center for Infectious Disease"/>
            <person name="Wu L."/>
            <person name="Ma J."/>
        </authorList>
    </citation>
    <scope>NUCLEOTIDE SEQUENCE [LARGE SCALE GENOMIC DNA]</scope>
    <source>
        <strain evidence="13">CGMCC 1.15439</strain>
    </source>
</reference>
<evidence type="ECO:0000256" key="10">
    <source>
        <dbReference type="ARBA" id="ARBA00023237"/>
    </source>
</evidence>
<comment type="caution">
    <text evidence="12">The sequence shown here is derived from an EMBL/GenBank/DDBJ whole genome shotgun (WGS) entry which is preliminary data.</text>
</comment>
<feature type="signal peptide" evidence="11">
    <location>
        <begin position="1"/>
        <end position="28"/>
    </location>
</feature>
<dbReference type="InterPro" id="IPR039426">
    <property type="entry name" value="TonB-dep_rcpt-like"/>
</dbReference>
<keyword evidence="4" id="KW-0410">Iron transport</keyword>
<keyword evidence="9" id="KW-0472">Membrane</keyword>
<proteinExistence type="predicted"/>
<evidence type="ECO:0000313" key="13">
    <source>
        <dbReference type="Proteomes" id="UP000620046"/>
    </source>
</evidence>
<comment type="subcellular location">
    <subcellularLocation>
        <location evidence="1">Cell outer membrane</location>
        <topology evidence="1">Multi-pass membrane protein</topology>
    </subcellularLocation>
</comment>
<keyword evidence="12" id="KW-0675">Receptor</keyword>
<dbReference type="SUPFAM" id="SSF56935">
    <property type="entry name" value="Porins"/>
    <property type="match status" value="1"/>
</dbReference>
<evidence type="ECO:0000256" key="1">
    <source>
        <dbReference type="ARBA" id="ARBA00004571"/>
    </source>
</evidence>
<evidence type="ECO:0000313" key="12">
    <source>
        <dbReference type="EMBL" id="GGA19393.1"/>
    </source>
</evidence>
<evidence type="ECO:0000256" key="8">
    <source>
        <dbReference type="ARBA" id="ARBA00023065"/>
    </source>
</evidence>
<dbReference type="Proteomes" id="UP000620046">
    <property type="component" value="Unassembled WGS sequence"/>
</dbReference>
<evidence type="ECO:0000256" key="9">
    <source>
        <dbReference type="ARBA" id="ARBA00023136"/>
    </source>
</evidence>
<evidence type="ECO:0000256" key="2">
    <source>
        <dbReference type="ARBA" id="ARBA00022448"/>
    </source>
</evidence>
<dbReference type="PANTHER" id="PTHR32552">
    <property type="entry name" value="FERRICHROME IRON RECEPTOR-RELATED"/>
    <property type="match status" value="1"/>
</dbReference>
<dbReference type="EMBL" id="BMJA01000001">
    <property type="protein sequence ID" value="GGA19393.1"/>
    <property type="molecule type" value="Genomic_DNA"/>
</dbReference>
<keyword evidence="3" id="KW-1134">Transmembrane beta strand</keyword>
<organism evidence="12 13">
    <name type="scientific">Dyella nitratireducens</name>
    <dbReference type="NCBI Taxonomy" id="1849580"/>
    <lineage>
        <taxon>Bacteria</taxon>
        <taxon>Pseudomonadati</taxon>
        <taxon>Pseudomonadota</taxon>
        <taxon>Gammaproteobacteria</taxon>
        <taxon>Lysobacterales</taxon>
        <taxon>Rhodanobacteraceae</taxon>
        <taxon>Dyella</taxon>
    </lineage>
</organism>
<keyword evidence="8" id="KW-0406">Ion transport</keyword>
<keyword evidence="7" id="KW-0408">Iron</keyword>
<dbReference type="InterPro" id="IPR036942">
    <property type="entry name" value="Beta-barrel_TonB_sf"/>
</dbReference>